<reference evidence="2 3" key="1">
    <citation type="submission" date="2015-07" db="EMBL/GenBank/DDBJ databases">
        <title>Whole genome sequencing of Bosea vaviloviae isolated from cave pool.</title>
        <authorList>
            <person name="Tan N.E.H."/>
            <person name="Lee Y.P."/>
            <person name="Gan H.M."/>
            <person name="Barton H."/>
            <person name="Savka M.A."/>
        </authorList>
    </citation>
    <scope>NUCLEOTIDE SEQUENCE [LARGE SCALE GENOMIC DNA]</scope>
    <source>
        <strain evidence="2 3">SD260</strain>
    </source>
</reference>
<comment type="caution">
    <text evidence="2">The sequence shown here is derived from an EMBL/GenBank/DDBJ whole genome shotgun (WGS) entry which is preliminary data.</text>
</comment>
<organism evidence="2 3">
    <name type="scientific">Bosea vaviloviae</name>
    <dbReference type="NCBI Taxonomy" id="1526658"/>
    <lineage>
        <taxon>Bacteria</taxon>
        <taxon>Pseudomonadati</taxon>
        <taxon>Pseudomonadota</taxon>
        <taxon>Alphaproteobacteria</taxon>
        <taxon>Hyphomicrobiales</taxon>
        <taxon>Boseaceae</taxon>
        <taxon>Bosea</taxon>
    </lineage>
</organism>
<dbReference type="Proteomes" id="UP000037822">
    <property type="component" value="Unassembled WGS sequence"/>
</dbReference>
<name>A0A0N1F8C7_9HYPH</name>
<sequence length="100" mass="11491">MPRISQQLKADSFNFRIDPALKVAFTHATESEDKPASQVLREFMRAYVERSNRKAFEVEARRQSRAAADRARDPQSDEAQSLQDMEALLDADDFADEWKA</sequence>
<evidence type="ECO:0000256" key="1">
    <source>
        <dbReference type="SAM" id="MobiDB-lite"/>
    </source>
</evidence>
<gene>
    <name evidence="2" type="ORF">AE618_00305</name>
</gene>
<dbReference type="OrthoDB" id="5124853at2"/>
<evidence type="ECO:0000313" key="2">
    <source>
        <dbReference type="EMBL" id="KPH83081.1"/>
    </source>
</evidence>
<dbReference type="RefSeq" id="WP_054207069.1">
    <property type="nucleotide sequence ID" value="NZ_LGSZ01000008.1"/>
</dbReference>
<evidence type="ECO:0008006" key="4">
    <source>
        <dbReference type="Google" id="ProtNLM"/>
    </source>
</evidence>
<proteinExistence type="predicted"/>
<evidence type="ECO:0000313" key="3">
    <source>
        <dbReference type="Proteomes" id="UP000037822"/>
    </source>
</evidence>
<dbReference type="EMBL" id="LGSZ01000008">
    <property type="protein sequence ID" value="KPH83081.1"/>
    <property type="molecule type" value="Genomic_DNA"/>
</dbReference>
<protein>
    <recommendedName>
        <fullName evidence="4">Antitoxin of toxin-antitoxin stability system</fullName>
    </recommendedName>
</protein>
<dbReference type="AlphaFoldDB" id="A0A0N1F8C7"/>
<accession>A0A0N1F8C7</accession>
<feature type="region of interest" description="Disordered" evidence="1">
    <location>
        <begin position="58"/>
        <end position="86"/>
    </location>
</feature>
<feature type="compositionally biased region" description="Basic and acidic residues" evidence="1">
    <location>
        <begin position="58"/>
        <end position="75"/>
    </location>
</feature>
<dbReference type="PATRIC" id="fig|1526658.3.peg.3571"/>
<keyword evidence="3" id="KW-1185">Reference proteome</keyword>